<proteinExistence type="predicted"/>
<evidence type="ECO:0000313" key="2">
    <source>
        <dbReference type="EMBL" id="CAH1975788.1"/>
    </source>
</evidence>
<sequence length="65" mass="6977">MAVPATAGLVSTSSSVKQPSRMVPPPITTMGALRAPLRQNHLRRSMPSILFTTRMTISKSAKLLS</sequence>
<feature type="region of interest" description="Disordered" evidence="1">
    <location>
        <begin position="1"/>
        <end position="26"/>
    </location>
</feature>
<dbReference type="Proteomes" id="UP001152888">
    <property type="component" value="Unassembled WGS sequence"/>
</dbReference>
<name>A0A9P0KJ20_ACAOB</name>
<comment type="caution">
    <text evidence="2">The sequence shown here is derived from an EMBL/GenBank/DDBJ whole genome shotgun (WGS) entry which is preliminary data.</text>
</comment>
<gene>
    <name evidence="2" type="ORF">ACAOBT_LOCUS11790</name>
</gene>
<feature type="compositionally biased region" description="Polar residues" evidence="1">
    <location>
        <begin position="9"/>
        <end position="18"/>
    </location>
</feature>
<evidence type="ECO:0000256" key="1">
    <source>
        <dbReference type="SAM" id="MobiDB-lite"/>
    </source>
</evidence>
<reference evidence="2" key="1">
    <citation type="submission" date="2022-03" db="EMBL/GenBank/DDBJ databases">
        <authorList>
            <person name="Sayadi A."/>
        </authorList>
    </citation>
    <scope>NUCLEOTIDE SEQUENCE</scope>
</reference>
<accession>A0A9P0KJ20</accession>
<evidence type="ECO:0000313" key="3">
    <source>
        <dbReference type="Proteomes" id="UP001152888"/>
    </source>
</evidence>
<protein>
    <submittedName>
        <fullName evidence="2">Uncharacterized protein</fullName>
    </submittedName>
</protein>
<keyword evidence="3" id="KW-1185">Reference proteome</keyword>
<organism evidence="2 3">
    <name type="scientific">Acanthoscelides obtectus</name>
    <name type="common">Bean weevil</name>
    <name type="synonym">Bruchus obtectus</name>
    <dbReference type="NCBI Taxonomy" id="200917"/>
    <lineage>
        <taxon>Eukaryota</taxon>
        <taxon>Metazoa</taxon>
        <taxon>Ecdysozoa</taxon>
        <taxon>Arthropoda</taxon>
        <taxon>Hexapoda</taxon>
        <taxon>Insecta</taxon>
        <taxon>Pterygota</taxon>
        <taxon>Neoptera</taxon>
        <taxon>Endopterygota</taxon>
        <taxon>Coleoptera</taxon>
        <taxon>Polyphaga</taxon>
        <taxon>Cucujiformia</taxon>
        <taxon>Chrysomeloidea</taxon>
        <taxon>Chrysomelidae</taxon>
        <taxon>Bruchinae</taxon>
        <taxon>Bruchini</taxon>
        <taxon>Acanthoscelides</taxon>
    </lineage>
</organism>
<dbReference type="AlphaFoldDB" id="A0A9P0KJ20"/>
<dbReference type="EMBL" id="CAKOFQ010006840">
    <property type="protein sequence ID" value="CAH1975788.1"/>
    <property type="molecule type" value="Genomic_DNA"/>
</dbReference>